<accession>A0A918HJX8</accession>
<evidence type="ECO:0000256" key="5">
    <source>
        <dbReference type="ARBA" id="ARBA00022989"/>
    </source>
</evidence>
<evidence type="ECO:0000256" key="6">
    <source>
        <dbReference type="ARBA" id="ARBA00023136"/>
    </source>
</evidence>
<evidence type="ECO:0000313" key="8">
    <source>
        <dbReference type="EMBL" id="GGT72567.1"/>
    </source>
</evidence>
<keyword evidence="6 7" id="KW-0472">Membrane</keyword>
<dbReference type="GO" id="GO:0005886">
    <property type="term" value="C:plasma membrane"/>
    <property type="evidence" value="ECO:0007669"/>
    <property type="project" value="UniProtKB-SubCell"/>
</dbReference>
<sequence length="240" mass="24541">MSFPVWIVIRASLTPPPGPRHPNGAQEGLVRRGRCDGGDTWGVPFRPPPVLRLSSAHGVTVTCYDRRDIGLLLLRLGAGGVLVAHGTQKLFGWFGGHGLEGTGQFMESIGYAPGKASATAAGLAEAGGGTLLALGLATPAAGSAAAGAMAGASAVHAPNGFFNAEGGYEYAATLGLTAAGLAITGPGRLSLDHALGHTVDQRWMVPTALGVTAAVTAVVVGMRNRRLRKREEGEQEALFD</sequence>
<dbReference type="PANTHER" id="PTHR33452:SF1">
    <property type="entry name" value="INNER MEMBRANE PROTEIN YPHA-RELATED"/>
    <property type="match status" value="1"/>
</dbReference>
<dbReference type="InterPro" id="IPR051907">
    <property type="entry name" value="DoxX-like_oxidoreductase"/>
</dbReference>
<evidence type="ECO:0000256" key="7">
    <source>
        <dbReference type="SAM" id="Phobius"/>
    </source>
</evidence>
<feature type="transmembrane region" description="Helical" evidence="7">
    <location>
        <begin position="203"/>
        <end position="222"/>
    </location>
</feature>
<evidence type="ECO:0000256" key="1">
    <source>
        <dbReference type="ARBA" id="ARBA00004651"/>
    </source>
</evidence>
<evidence type="ECO:0000256" key="4">
    <source>
        <dbReference type="ARBA" id="ARBA00022692"/>
    </source>
</evidence>
<comment type="similarity">
    <text evidence="2">Belongs to the DoxX family.</text>
</comment>
<keyword evidence="5 7" id="KW-1133">Transmembrane helix</keyword>
<keyword evidence="4 7" id="KW-0812">Transmembrane</keyword>
<dbReference type="AlphaFoldDB" id="A0A918HJX8"/>
<gene>
    <name evidence="8" type="ORF">GCM10010226_58220</name>
</gene>
<evidence type="ECO:0000256" key="2">
    <source>
        <dbReference type="ARBA" id="ARBA00006679"/>
    </source>
</evidence>
<dbReference type="PANTHER" id="PTHR33452">
    <property type="entry name" value="OXIDOREDUCTASE CATD-RELATED"/>
    <property type="match status" value="1"/>
</dbReference>
<evidence type="ECO:0000256" key="3">
    <source>
        <dbReference type="ARBA" id="ARBA00022475"/>
    </source>
</evidence>
<dbReference type="Proteomes" id="UP000646776">
    <property type="component" value="Unassembled WGS sequence"/>
</dbReference>
<dbReference type="Pfam" id="PF07681">
    <property type="entry name" value="DoxX"/>
    <property type="match status" value="1"/>
</dbReference>
<evidence type="ECO:0008006" key="10">
    <source>
        <dbReference type="Google" id="ProtNLM"/>
    </source>
</evidence>
<keyword evidence="3" id="KW-1003">Cell membrane</keyword>
<reference evidence="8" key="2">
    <citation type="submission" date="2020-09" db="EMBL/GenBank/DDBJ databases">
        <authorList>
            <person name="Sun Q."/>
            <person name="Ohkuma M."/>
        </authorList>
    </citation>
    <scope>NUCLEOTIDE SEQUENCE</scope>
    <source>
        <strain evidence="8">JCM 4125</strain>
    </source>
</reference>
<name>A0A918HJX8_9ACTN</name>
<organism evidence="8 9">
    <name type="scientific">Streptomyces phaeofaciens</name>
    <dbReference type="NCBI Taxonomy" id="68254"/>
    <lineage>
        <taxon>Bacteria</taxon>
        <taxon>Bacillati</taxon>
        <taxon>Actinomycetota</taxon>
        <taxon>Actinomycetes</taxon>
        <taxon>Kitasatosporales</taxon>
        <taxon>Streptomycetaceae</taxon>
        <taxon>Streptomyces</taxon>
    </lineage>
</organism>
<reference evidence="8" key="1">
    <citation type="journal article" date="2014" name="Int. J. Syst. Evol. Microbiol.">
        <title>Complete genome sequence of Corynebacterium casei LMG S-19264T (=DSM 44701T), isolated from a smear-ripened cheese.</title>
        <authorList>
            <consortium name="US DOE Joint Genome Institute (JGI-PGF)"/>
            <person name="Walter F."/>
            <person name="Albersmeier A."/>
            <person name="Kalinowski J."/>
            <person name="Ruckert C."/>
        </authorList>
    </citation>
    <scope>NUCLEOTIDE SEQUENCE</scope>
    <source>
        <strain evidence="8">JCM 4125</strain>
    </source>
</reference>
<comment type="subcellular location">
    <subcellularLocation>
        <location evidence="1">Cell membrane</location>
        <topology evidence="1">Multi-pass membrane protein</topology>
    </subcellularLocation>
</comment>
<dbReference type="EMBL" id="BMSA01000019">
    <property type="protein sequence ID" value="GGT72567.1"/>
    <property type="molecule type" value="Genomic_DNA"/>
</dbReference>
<proteinExistence type="inferred from homology"/>
<dbReference type="InterPro" id="IPR032808">
    <property type="entry name" value="DoxX"/>
</dbReference>
<protein>
    <recommendedName>
        <fullName evidence="10">RpiR family transcriptional regulator</fullName>
    </recommendedName>
</protein>
<comment type="caution">
    <text evidence="8">The sequence shown here is derived from an EMBL/GenBank/DDBJ whole genome shotgun (WGS) entry which is preliminary data.</text>
</comment>
<evidence type="ECO:0000313" key="9">
    <source>
        <dbReference type="Proteomes" id="UP000646776"/>
    </source>
</evidence>
<keyword evidence="9" id="KW-1185">Reference proteome</keyword>